<name>A0A2K8NTS7_9MOLU</name>
<evidence type="ECO:0000313" key="1">
    <source>
        <dbReference type="EMBL" id="ATZ17255.1"/>
    </source>
</evidence>
<reference evidence="1 2" key="1">
    <citation type="submission" date="2017-11" db="EMBL/GenBank/DDBJ databases">
        <title>Genome sequence of Entomoplasma luminosum PIMN-1 (ATCC 49195).</title>
        <authorList>
            <person name="Lo W.-S."/>
            <person name="Gasparich G.E."/>
            <person name="Kuo C.-H."/>
        </authorList>
    </citation>
    <scope>NUCLEOTIDE SEQUENCE [LARGE SCALE GENOMIC DNA]</scope>
    <source>
        <strain evidence="1 2">PIMN-1</strain>
    </source>
</reference>
<dbReference type="RefSeq" id="WP_025734681.1">
    <property type="nucleotide sequence ID" value="NZ_CP024963.1"/>
</dbReference>
<dbReference type="KEGG" id="elj:ELUMI_v1c05310"/>
<organism evidence="1 2">
    <name type="scientific">Williamsoniiplasma luminosum</name>
    <dbReference type="NCBI Taxonomy" id="214888"/>
    <lineage>
        <taxon>Bacteria</taxon>
        <taxon>Bacillati</taxon>
        <taxon>Mycoplasmatota</taxon>
        <taxon>Mollicutes</taxon>
        <taxon>Entomoplasmatales</taxon>
        <taxon>Williamsoniiplasma</taxon>
    </lineage>
</organism>
<dbReference type="Proteomes" id="UP000232063">
    <property type="component" value="Chromosome"/>
</dbReference>
<gene>
    <name evidence="1" type="ORF">ELUMI_v1c05310</name>
</gene>
<dbReference type="AlphaFoldDB" id="A0A2K8NTS7"/>
<dbReference type="EMBL" id="CP024963">
    <property type="protein sequence ID" value="ATZ17255.1"/>
    <property type="molecule type" value="Genomic_DNA"/>
</dbReference>
<protein>
    <submittedName>
        <fullName evidence="1">Uncharacterized protein</fullName>
    </submittedName>
</protein>
<proteinExistence type="predicted"/>
<keyword evidence="2" id="KW-1185">Reference proteome</keyword>
<sequence>MFKTRLVFKFEIAQQKQDFAKQLELLIYMTKQPSSTKAIKALINEKLPKKHKSNNESITLELVKFSFPDDSAVKSAVKKDPNSFVKGKALDGKKVEWNKDYILSLIDEKNEQKK</sequence>
<evidence type="ECO:0000313" key="2">
    <source>
        <dbReference type="Proteomes" id="UP000232063"/>
    </source>
</evidence>
<accession>A0A2K8NTS7</accession>